<evidence type="ECO:0000313" key="1">
    <source>
        <dbReference type="EMBL" id="CAG8635076.1"/>
    </source>
</evidence>
<proteinExistence type="predicted"/>
<dbReference type="AlphaFoldDB" id="A0A9N9GYW7"/>
<comment type="caution">
    <text evidence="1">The sequence shown here is derived from an EMBL/GenBank/DDBJ whole genome shotgun (WGS) entry which is preliminary data.</text>
</comment>
<protein>
    <submittedName>
        <fullName evidence="1">1590_t:CDS:1</fullName>
    </submittedName>
</protein>
<organism evidence="1 2">
    <name type="scientific">Paraglomus occultum</name>
    <dbReference type="NCBI Taxonomy" id="144539"/>
    <lineage>
        <taxon>Eukaryota</taxon>
        <taxon>Fungi</taxon>
        <taxon>Fungi incertae sedis</taxon>
        <taxon>Mucoromycota</taxon>
        <taxon>Glomeromycotina</taxon>
        <taxon>Glomeromycetes</taxon>
        <taxon>Paraglomerales</taxon>
        <taxon>Paraglomeraceae</taxon>
        <taxon>Paraglomus</taxon>
    </lineage>
</organism>
<reference evidence="1" key="1">
    <citation type="submission" date="2021-06" db="EMBL/GenBank/DDBJ databases">
        <authorList>
            <person name="Kallberg Y."/>
            <person name="Tangrot J."/>
            <person name="Rosling A."/>
        </authorList>
    </citation>
    <scope>NUCLEOTIDE SEQUENCE</scope>
    <source>
        <strain evidence="1">IA702</strain>
    </source>
</reference>
<dbReference type="Proteomes" id="UP000789572">
    <property type="component" value="Unassembled WGS sequence"/>
</dbReference>
<dbReference type="EMBL" id="CAJVPJ010003108">
    <property type="protein sequence ID" value="CAG8635076.1"/>
    <property type="molecule type" value="Genomic_DNA"/>
</dbReference>
<gene>
    <name evidence="1" type="ORF">POCULU_LOCUS9110</name>
</gene>
<name>A0A9N9GYW7_9GLOM</name>
<sequence>MTSIHVGDVINESGVGGGYCKRITSIHIGGEVNESVVEDQRIHERLMGVDANSYNVHYSVLRQRPAN</sequence>
<accession>A0A9N9GYW7</accession>
<keyword evidence="2" id="KW-1185">Reference proteome</keyword>
<evidence type="ECO:0000313" key="2">
    <source>
        <dbReference type="Proteomes" id="UP000789572"/>
    </source>
</evidence>